<reference evidence="2" key="1">
    <citation type="journal article" date="2019" name="Sci. Rep.">
        <title>Draft genome of Tanacetum cinerariifolium, the natural source of mosquito coil.</title>
        <authorList>
            <person name="Yamashiro T."/>
            <person name="Shiraishi A."/>
            <person name="Satake H."/>
            <person name="Nakayama K."/>
        </authorList>
    </citation>
    <scope>NUCLEOTIDE SEQUENCE</scope>
</reference>
<proteinExistence type="predicted"/>
<feature type="non-terminal residue" evidence="2">
    <location>
        <position position="1"/>
    </location>
</feature>
<dbReference type="EMBL" id="BKCJ010442131">
    <property type="protein sequence ID" value="GFA54087.1"/>
    <property type="molecule type" value="Genomic_DNA"/>
</dbReference>
<sequence>MLDYGYNFMQTKIHVDNKSAICVVKNHVYHSKTKHIEIRHHFIKESYEKRLIEMVKIHTDNNIADLLTKAFDSNDPPLSRDNTLGSGKDSMKLMEKEKRDTSAKVKKANDEVQIQALVDGKRVNIKESSIRRIMRLDNAEGISFLTNIEIFKGLARMGAKTTSWNEVSSTMASVIICLATNQRFNFSRYIILSLVKNIEAGVPFFMFPREVTLLFDNMLVQDPKEVGILQADAQPILIPTEPLTSKTQKKHKPKRKHTKEPKVPPTESQAEHNVPLPLPSHDPLPSGEDRLKLKELMDLCTNLSNKVLNLESEVIDIKSTYKAKIEKLESKEESSKHGRKIAYIDVDVEINLEKV</sequence>
<dbReference type="CDD" id="cd09272">
    <property type="entry name" value="RNase_HI_RT_Ty1"/>
    <property type="match status" value="1"/>
</dbReference>
<name>A0A699JS86_TANCI</name>
<gene>
    <name evidence="2" type="ORF">Tci_626059</name>
</gene>
<organism evidence="2">
    <name type="scientific">Tanacetum cinerariifolium</name>
    <name type="common">Dalmatian daisy</name>
    <name type="synonym">Chrysanthemum cinerariifolium</name>
    <dbReference type="NCBI Taxonomy" id="118510"/>
    <lineage>
        <taxon>Eukaryota</taxon>
        <taxon>Viridiplantae</taxon>
        <taxon>Streptophyta</taxon>
        <taxon>Embryophyta</taxon>
        <taxon>Tracheophyta</taxon>
        <taxon>Spermatophyta</taxon>
        <taxon>Magnoliopsida</taxon>
        <taxon>eudicotyledons</taxon>
        <taxon>Gunneridae</taxon>
        <taxon>Pentapetalae</taxon>
        <taxon>asterids</taxon>
        <taxon>campanulids</taxon>
        <taxon>Asterales</taxon>
        <taxon>Asteraceae</taxon>
        <taxon>Asteroideae</taxon>
        <taxon>Anthemideae</taxon>
        <taxon>Anthemidinae</taxon>
        <taxon>Tanacetum</taxon>
    </lineage>
</organism>
<evidence type="ECO:0000313" key="2">
    <source>
        <dbReference type="EMBL" id="GFA54087.1"/>
    </source>
</evidence>
<comment type="caution">
    <text evidence="2">The sequence shown here is derived from an EMBL/GenBank/DDBJ whole genome shotgun (WGS) entry which is preliminary data.</text>
</comment>
<dbReference type="AlphaFoldDB" id="A0A699JS86"/>
<evidence type="ECO:0000256" key="1">
    <source>
        <dbReference type="SAM" id="MobiDB-lite"/>
    </source>
</evidence>
<feature type="compositionally biased region" description="Basic residues" evidence="1">
    <location>
        <begin position="247"/>
        <end position="259"/>
    </location>
</feature>
<accession>A0A699JS86</accession>
<protein>
    <submittedName>
        <fullName evidence="2">Putative ribonuclease H-like domain-containing protein</fullName>
    </submittedName>
</protein>
<feature type="region of interest" description="Disordered" evidence="1">
    <location>
        <begin position="240"/>
        <end position="285"/>
    </location>
</feature>